<comment type="caution">
    <text evidence="4">The sequence shown here is derived from an EMBL/GenBank/DDBJ whole genome shotgun (WGS) entry which is preliminary data.</text>
</comment>
<organism evidence="4 5">
    <name type="scientific">Candidatus Woesebacteria bacterium GW2011_GWB1_40_12</name>
    <dbReference type="NCBI Taxonomy" id="1618576"/>
    <lineage>
        <taxon>Bacteria</taxon>
        <taxon>Candidatus Woeseibacteriota</taxon>
    </lineage>
</organism>
<keyword evidence="2" id="KW-0812">Transmembrane</keyword>
<evidence type="ECO:0000313" key="5">
    <source>
        <dbReference type="Proteomes" id="UP000034215"/>
    </source>
</evidence>
<dbReference type="PROSITE" id="PS50853">
    <property type="entry name" value="FN3"/>
    <property type="match status" value="1"/>
</dbReference>
<reference evidence="4 5" key="1">
    <citation type="journal article" date="2015" name="Nature">
        <title>rRNA introns, odd ribosomes, and small enigmatic genomes across a large radiation of phyla.</title>
        <authorList>
            <person name="Brown C.T."/>
            <person name="Hug L.A."/>
            <person name="Thomas B.C."/>
            <person name="Sharon I."/>
            <person name="Castelle C.J."/>
            <person name="Singh A."/>
            <person name="Wilkins M.J."/>
            <person name="Williams K.H."/>
            <person name="Banfield J.F."/>
        </authorList>
    </citation>
    <scope>NUCLEOTIDE SEQUENCE [LARGE SCALE GENOMIC DNA]</scope>
</reference>
<name>A0A0G0U441_9BACT</name>
<dbReference type="InterPro" id="IPR015914">
    <property type="entry name" value="PAPs_N"/>
</dbReference>
<evidence type="ECO:0000256" key="1">
    <source>
        <dbReference type="SAM" id="MobiDB-lite"/>
    </source>
</evidence>
<dbReference type="InterPro" id="IPR008963">
    <property type="entry name" value="Purple_acid_Pase-like_N"/>
</dbReference>
<evidence type="ECO:0000313" key="4">
    <source>
        <dbReference type="EMBL" id="KKR44912.1"/>
    </source>
</evidence>
<dbReference type="InterPro" id="IPR044016">
    <property type="entry name" value="Big_13"/>
</dbReference>
<feature type="compositionally biased region" description="Low complexity" evidence="1">
    <location>
        <begin position="380"/>
        <end position="400"/>
    </location>
</feature>
<sequence>MIRKNKIPTILGIILLFGGVFAGVFLLRNNQIFKIGASPTITPQNVRLSNFSDSSVTISWITDDKTASFVSYGVNENVGDVISETEDDQKFSTHSITITGLNPETNYYFKINSDGTTFDNNGIPWQFATGKTLPMNQTTIPISGSIITASGEAVGRAVVYITVSGYTLSTVTSESGTFVLQLGSVRTPDLAGYAQIVPAKTLLEVSATTQDGEVATAKIFAQSANPIPALVVGRDQDFRSLEPSLDGDNPNADLNLPKTASTESKFNISGKKTEGSKTVTLESVSEGEIVSSDKPEFFGDGPAGTKINISVHSETPVSGTSTVSSTGSWSWSPPSNLSPGTHSVTISWIDTSGIKRTLTRNFIVQAGELPAFVATPSAITQISTPTPTATPARTSTPRPTNSATPTATPIASKSPTPKPTKTPTPTTASLPQSGSLTPTILLFMMGLAVIMFSFSTWNVSNRKP</sequence>
<dbReference type="InterPro" id="IPR003961">
    <property type="entry name" value="FN3_dom"/>
</dbReference>
<dbReference type="Pfam" id="PF16656">
    <property type="entry name" value="Pur_ac_phosph_N"/>
    <property type="match status" value="1"/>
</dbReference>
<dbReference type="EMBL" id="LBYA01000002">
    <property type="protein sequence ID" value="KKR44912.1"/>
    <property type="molecule type" value="Genomic_DNA"/>
</dbReference>
<feature type="region of interest" description="Disordered" evidence="1">
    <location>
        <begin position="315"/>
        <end position="342"/>
    </location>
</feature>
<feature type="domain" description="Fibronectin type-III" evidence="3">
    <location>
        <begin position="42"/>
        <end position="135"/>
    </location>
</feature>
<dbReference type="AlphaFoldDB" id="A0A0G0U441"/>
<protein>
    <submittedName>
        <fullName evidence="4">Mucin 4B</fullName>
    </submittedName>
</protein>
<dbReference type="GO" id="GO:0003993">
    <property type="term" value="F:acid phosphatase activity"/>
    <property type="evidence" value="ECO:0007669"/>
    <property type="project" value="InterPro"/>
</dbReference>
<feature type="compositionally biased region" description="Low complexity" evidence="1">
    <location>
        <begin position="315"/>
        <end position="335"/>
    </location>
</feature>
<dbReference type="Proteomes" id="UP000034215">
    <property type="component" value="Unassembled WGS sequence"/>
</dbReference>
<dbReference type="SUPFAM" id="SSF49363">
    <property type="entry name" value="Purple acid phosphatase, N-terminal domain"/>
    <property type="match status" value="1"/>
</dbReference>
<keyword evidence="2" id="KW-0472">Membrane</keyword>
<evidence type="ECO:0000256" key="2">
    <source>
        <dbReference type="SAM" id="Phobius"/>
    </source>
</evidence>
<evidence type="ECO:0000259" key="3">
    <source>
        <dbReference type="PROSITE" id="PS50853"/>
    </source>
</evidence>
<accession>A0A0G0U441</accession>
<dbReference type="Gene3D" id="2.60.40.10">
    <property type="entry name" value="Immunoglobulins"/>
    <property type="match status" value="1"/>
</dbReference>
<keyword evidence="2" id="KW-1133">Transmembrane helix</keyword>
<gene>
    <name evidence="4" type="ORF">UT76_C0002G0009</name>
</gene>
<dbReference type="GO" id="GO:0046872">
    <property type="term" value="F:metal ion binding"/>
    <property type="evidence" value="ECO:0007669"/>
    <property type="project" value="InterPro"/>
</dbReference>
<feature type="region of interest" description="Disordered" evidence="1">
    <location>
        <begin position="380"/>
        <end position="432"/>
    </location>
</feature>
<proteinExistence type="predicted"/>
<dbReference type="InterPro" id="IPR013783">
    <property type="entry name" value="Ig-like_fold"/>
</dbReference>
<feature type="transmembrane region" description="Helical" evidence="2">
    <location>
        <begin position="440"/>
        <end position="459"/>
    </location>
</feature>
<dbReference type="Gene3D" id="2.60.40.380">
    <property type="entry name" value="Purple acid phosphatase-like, N-terminal"/>
    <property type="match status" value="1"/>
</dbReference>
<dbReference type="Pfam" id="PF19077">
    <property type="entry name" value="Big_13"/>
    <property type="match status" value="1"/>
</dbReference>
<dbReference type="SMART" id="SM00060">
    <property type="entry name" value="FN3"/>
    <property type="match status" value="1"/>
</dbReference>
<dbReference type="CDD" id="cd00063">
    <property type="entry name" value="FN3"/>
    <property type="match status" value="1"/>
</dbReference>